<dbReference type="EMBL" id="KQ428000">
    <property type="protein sequence ID" value="KOF66500.1"/>
    <property type="molecule type" value="Genomic_DNA"/>
</dbReference>
<protein>
    <submittedName>
        <fullName evidence="2">Uncharacterized protein</fullName>
    </submittedName>
</protein>
<dbReference type="AlphaFoldDB" id="A0A0L8FQ24"/>
<evidence type="ECO:0000313" key="2">
    <source>
        <dbReference type="EMBL" id="KOF66500.1"/>
    </source>
</evidence>
<sequence>DRVILRFRNNIAEEENNRNGLENDELAEEEDDNAEEEEEEEEEDEEEEAEEKDEEDSEKTKMQSLLLNLLSAAERKYGSLCHLQSLLGDTTKYYNPVARAGHKVQHCAKGLVFKYEYCRCVRKKVT</sequence>
<evidence type="ECO:0000256" key="1">
    <source>
        <dbReference type="SAM" id="MobiDB-lite"/>
    </source>
</evidence>
<feature type="non-terminal residue" evidence="2">
    <location>
        <position position="126"/>
    </location>
</feature>
<gene>
    <name evidence="2" type="ORF">OCBIM_22012067mg</name>
</gene>
<organism evidence="2">
    <name type="scientific">Octopus bimaculoides</name>
    <name type="common">California two-spotted octopus</name>
    <dbReference type="NCBI Taxonomy" id="37653"/>
    <lineage>
        <taxon>Eukaryota</taxon>
        <taxon>Metazoa</taxon>
        <taxon>Spiralia</taxon>
        <taxon>Lophotrochozoa</taxon>
        <taxon>Mollusca</taxon>
        <taxon>Cephalopoda</taxon>
        <taxon>Coleoidea</taxon>
        <taxon>Octopodiformes</taxon>
        <taxon>Octopoda</taxon>
        <taxon>Incirrata</taxon>
        <taxon>Octopodidae</taxon>
        <taxon>Octopus</taxon>
    </lineage>
</organism>
<feature type="region of interest" description="Disordered" evidence="1">
    <location>
        <begin position="8"/>
        <end position="61"/>
    </location>
</feature>
<feature type="compositionally biased region" description="Acidic residues" evidence="1">
    <location>
        <begin position="22"/>
        <end position="57"/>
    </location>
</feature>
<accession>A0A0L8FQ24</accession>
<name>A0A0L8FQ24_OCTBM</name>
<reference evidence="2" key="1">
    <citation type="submission" date="2015-07" db="EMBL/GenBank/DDBJ databases">
        <title>MeaNS - Measles Nucleotide Surveillance Program.</title>
        <authorList>
            <person name="Tran T."/>
            <person name="Druce J."/>
        </authorList>
    </citation>
    <scope>NUCLEOTIDE SEQUENCE</scope>
    <source>
        <strain evidence="2">UCB-OBI-ISO-001</strain>
        <tissue evidence="2">Gonad</tissue>
    </source>
</reference>
<proteinExistence type="predicted"/>
<feature type="non-terminal residue" evidence="2">
    <location>
        <position position="1"/>
    </location>
</feature>